<evidence type="ECO:0000313" key="2">
    <source>
        <dbReference type="EMBL" id="HIX94601.1"/>
    </source>
</evidence>
<dbReference type="EMBL" id="DXEI01000061">
    <property type="protein sequence ID" value="HIX94601.1"/>
    <property type="molecule type" value="Genomic_DNA"/>
</dbReference>
<evidence type="ECO:0000313" key="3">
    <source>
        <dbReference type="Proteomes" id="UP000886751"/>
    </source>
</evidence>
<sequence>MGRSQTPPKSAGGKAARVKVIDRIEVRYHRIRTFYPPDDAARARWRSFTWHEAEQLTLDRATGILELTYECDSDKVAHQYRLVGQVRELLDRYSESGLFPVRHPLTAGGVQDLAAGQQLVEDPDDRTSYLITIAYQKGRDRLISGSYDRYGLPQDYAEFMRPIYRLLMEYGLGSMIYPEVYGKARRRAGELIYCSVQFEEAGKTYYYRTKDGHIRAGDWVIVPAGRDDHLTAAQVVEVAYFAPADVPFPQEKPNRSYASVPRKNSAASKKNGGKAGFALRLPETAIPGRLEPPQ</sequence>
<reference evidence="2" key="1">
    <citation type="journal article" date="2021" name="PeerJ">
        <title>Extensive microbial diversity within the chicken gut microbiome revealed by metagenomics and culture.</title>
        <authorList>
            <person name="Gilroy R."/>
            <person name="Ravi A."/>
            <person name="Getino M."/>
            <person name="Pursley I."/>
            <person name="Horton D.L."/>
            <person name="Alikhan N.F."/>
            <person name="Baker D."/>
            <person name="Gharbi K."/>
            <person name="Hall N."/>
            <person name="Watson M."/>
            <person name="Adriaenssens E.M."/>
            <person name="Foster-Nyarko E."/>
            <person name="Jarju S."/>
            <person name="Secka A."/>
            <person name="Antonio M."/>
            <person name="Oren A."/>
            <person name="Chaudhuri R.R."/>
            <person name="La Ragione R."/>
            <person name="Hildebrand F."/>
            <person name="Pallen M.J."/>
        </authorList>
    </citation>
    <scope>NUCLEOTIDE SEQUENCE</scope>
    <source>
        <strain evidence="2">ChiHecec2B26-7398</strain>
    </source>
</reference>
<accession>A0A9D1Y0C8</accession>
<proteinExistence type="predicted"/>
<dbReference type="Proteomes" id="UP000886751">
    <property type="component" value="Unassembled WGS sequence"/>
</dbReference>
<protein>
    <submittedName>
        <fullName evidence="2">Uncharacterized protein</fullName>
    </submittedName>
</protein>
<feature type="region of interest" description="Disordered" evidence="1">
    <location>
        <begin position="251"/>
        <end position="294"/>
    </location>
</feature>
<reference evidence="2" key="2">
    <citation type="submission" date="2021-04" db="EMBL/GenBank/DDBJ databases">
        <authorList>
            <person name="Gilroy R."/>
        </authorList>
    </citation>
    <scope>NUCLEOTIDE SEQUENCE</scope>
    <source>
        <strain evidence="2">ChiHecec2B26-7398</strain>
    </source>
</reference>
<evidence type="ECO:0000256" key="1">
    <source>
        <dbReference type="SAM" id="MobiDB-lite"/>
    </source>
</evidence>
<comment type="caution">
    <text evidence="2">The sequence shown here is derived from an EMBL/GenBank/DDBJ whole genome shotgun (WGS) entry which is preliminary data.</text>
</comment>
<dbReference type="AlphaFoldDB" id="A0A9D1Y0C8"/>
<name>A0A9D1Y0C8_9FIRM</name>
<organism evidence="2 3">
    <name type="scientific">Candidatus Gemmiger excrementipullorum</name>
    <dbReference type="NCBI Taxonomy" id="2838610"/>
    <lineage>
        <taxon>Bacteria</taxon>
        <taxon>Bacillati</taxon>
        <taxon>Bacillota</taxon>
        <taxon>Clostridia</taxon>
        <taxon>Eubacteriales</taxon>
        <taxon>Gemmiger</taxon>
    </lineage>
</organism>
<gene>
    <name evidence="2" type="ORF">H9846_03995</name>
</gene>